<proteinExistence type="inferred from homology"/>
<dbReference type="InterPro" id="IPR027417">
    <property type="entry name" value="P-loop_NTPase"/>
</dbReference>
<dbReference type="GO" id="GO:0006400">
    <property type="term" value="P:tRNA modification"/>
    <property type="evidence" value="ECO:0007669"/>
    <property type="project" value="TreeGrafter"/>
</dbReference>
<comment type="catalytic activity">
    <reaction evidence="9 10 11">
        <text>adenosine(37) in tRNA + dimethylallyl diphosphate = N(6)-dimethylallyladenosine(37) in tRNA + diphosphate</text>
        <dbReference type="Rhea" id="RHEA:26482"/>
        <dbReference type="Rhea" id="RHEA-COMP:10162"/>
        <dbReference type="Rhea" id="RHEA-COMP:10375"/>
        <dbReference type="ChEBI" id="CHEBI:33019"/>
        <dbReference type="ChEBI" id="CHEBI:57623"/>
        <dbReference type="ChEBI" id="CHEBI:74411"/>
        <dbReference type="ChEBI" id="CHEBI:74415"/>
        <dbReference type="EC" id="2.5.1.75"/>
    </reaction>
</comment>
<dbReference type="SUPFAM" id="SSF52540">
    <property type="entry name" value="P-loop containing nucleoside triphosphate hydrolases"/>
    <property type="match status" value="2"/>
</dbReference>
<organism evidence="14 15">
    <name type="scientific">Filimonas lacunae</name>
    <dbReference type="NCBI Taxonomy" id="477680"/>
    <lineage>
        <taxon>Bacteria</taxon>
        <taxon>Pseudomonadati</taxon>
        <taxon>Bacteroidota</taxon>
        <taxon>Chitinophagia</taxon>
        <taxon>Chitinophagales</taxon>
        <taxon>Chitinophagaceae</taxon>
        <taxon>Filimonas</taxon>
    </lineage>
</organism>
<dbReference type="KEGG" id="fln:FLA_4222"/>
<keyword evidence="15" id="KW-1185">Reference proteome</keyword>
<comment type="subunit">
    <text evidence="10">Monomer.</text>
</comment>
<evidence type="ECO:0000256" key="7">
    <source>
        <dbReference type="ARBA" id="ARBA00022840"/>
    </source>
</evidence>
<accession>A0A173ML42</accession>
<evidence type="ECO:0000313" key="14">
    <source>
        <dbReference type="EMBL" id="SIT10562.1"/>
    </source>
</evidence>
<evidence type="ECO:0000256" key="5">
    <source>
        <dbReference type="ARBA" id="ARBA00022694"/>
    </source>
</evidence>
<keyword evidence="4 10" id="KW-0808">Transferase</keyword>
<keyword evidence="5 10" id="KW-0819">tRNA processing</keyword>
<dbReference type="GO" id="GO:0005524">
    <property type="term" value="F:ATP binding"/>
    <property type="evidence" value="ECO:0007669"/>
    <property type="project" value="UniProtKB-UniRule"/>
</dbReference>
<dbReference type="RefSeq" id="WP_076379325.1">
    <property type="nucleotide sequence ID" value="NZ_AP017422.1"/>
</dbReference>
<feature type="region of interest" description="Interaction with substrate tRNA" evidence="10">
    <location>
        <begin position="158"/>
        <end position="162"/>
    </location>
</feature>
<evidence type="ECO:0000256" key="8">
    <source>
        <dbReference type="ARBA" id="ARBA00022842"/>
    </source>
</evidence>
<sequence length="301" mass="33944">MNCVIIIAGPTAVGKTALSLQLAQHFNTAIISADSRQCFRELNIGVAKPEPQELALAPHYFINSHSIQEEVNAAVFEQYALDAAASVFTHNPVAVMVGGTGLYIKAFCEGLDNIPPVPDEIHEQVVAQYQQHGLEWLQQQLQEKDPEFWAVAEQQNPQRLMRALEVWNATGASIHSFRVGKKEQRSFAVIKIGLELDRPVLYQRINARVDIMMQQGLLAEATELYPQKHLNALQTVGYREFFDYLDGKTTLPQAVELLKQNTRHYAKRQMTWFKKDAAVQWFHPADSEAVIAYVTTMLAQL</sequence>
<dbReference type="EMBL" id="FTOR01000003">
    <property type="protein sequence ID" value="SIT10562.1"/>
    <property type="molecule type" value="Genomic_DNA"/>
</dbReference>
<evidence type="ECO:0000256" key="11">
    <source>
        <dbReference type="RuleBase" id="RU003783"/>
    </source>
</evidence>
<dbReference type="AlphaFoldDB" id="A0A173ML42"/>
<evidence type="ECO:0000256" key="13">
    <source>
        <dbReference type="RuleBase" id="RU003785"/>
    </source>
</evidence>
<evidence type="ECO:0000256" key="12">
    <source>
        <dbReference type="RuleBase" id="RU003784"/>
    </source>
</evidence>
<keyword evidence="7 10" id="KW-0067">ATP-binding</keyword>
<name>A0A173ML42_9BACT</name>
<evidence type="ECO:0000256" key="4">
    <source>
        <dbReference type="ARBA" id="ARBA00022679"/>
    </source>
</evidence>
<dbReference type="STRING" id="477680.SAMN05421788_103525"/>
<evidence type="ECO:0000256" key="10">
    <source>
        <dbReference type="HAMAP-Rule" id="MF_00185"/>
    </source>
</evidence>
<gene>
    <name evidence="10" type="primary">miaA</name>
    <name evidence="14" type="ORF">SAMN05421788_103525</name>
</gene>
<dbReference type="Proteomes" id="UP000186917">
    <property type="component" value="Unassembled WGS sequence"/>
</dbReference>
<feature type="region of interest" description="Interaction with substrate tRNA" evidence="10">
    <location>
        <begin position="34"/>
        <end position="37"/>
    </location>
</feature>
<evidence type="ECO:0000256" key="9">
    <source>
        <dbReference type="ARBA" id="ARBA00049563"/>
    </source>
</evidence>
<evidence type="ECO:0000256" key="2">
    <source>
        <dbReference type="ARBA" id="ARBA00003213"/>
    </source>
</evidence>
<dbReference type="GO" id="GO:0052381">
    <property type="term" value="F:tRNA dimethylallyltransferase activity"/>
    <property type="evidence" value="ECO:0007669"/>
    <property type="project" value="UniProtKB-UniRule"/>
</dbReference>
<evidence type="ECO:0000313" key="15">
    <source>
        <dbReference type="Proteomes" id="UP000186917"/>
    </source>
</evidence>
<comment type="similarity">
    <text evidence="3 10 13">Belongs to the IPP transferase family.</text>
</comment>
<comment type="cofactor">
    <cofactor evidence="1 10">
        <name>Mg(2+)</name>
        <dbReference type="ChEBI" id="CHEBI:18420"/>
    </cofactor>
</comment>
<feature type="binding site" evidence="10">
    <location>
        <begin position="11"/>
        <end position="16"/>
    </location>
    <ligand>
        <name>substrate</name>
    </ligand>
</feature>
<evidence type="ECO:0000256" key="6">
    <source>
        <dbReference type="ARBA" id="ARBA00022741"/>
    </source>
</evidence>
<keyword evidence="6 10" id="KW-0547">Nucleotide-binding</keyword>
<comment type="function">
    <text evidence="2 10 12">Catalyzes the transfer of a dimethylallyl group onto the adenine at position 37 in tRNAs that read codons beginning with uridine, leading to the formation of N6-(dimethylallyl)adenosine (i(6)A).</text>
</comment>
<dbReference type="HAMAP" id="MF_00185">
    <property type="entry name" value="IPP_trans"/>
    <property type="match status" value="1"/>
</dbReference>
<dbReference type="Gene3D" id="3.40.50.300">
    <property type="entry name" value="P-loop containing nucleotide triphosphate hydrolases"/>
    <property type="match status" value="1"/>
</dbReference>
<dbReference type="InterPro" id="IPR039657">
    <property type="entry name" value="Dimethylallyltransferase"/>
</dbReference>
<protein>
    <recommendedName>
        <fullName evidence="10">tRNA dimethylallyltransferase</fullName>
        <ecNumber evidence="10">2.5.1.75</ecNumber>
    </recommendedName>
    <alternativeName>
        <fullName evidence="10">Dimethylallyl diphosphate:tRNA dimethylallyltransferase</fullName>
        <shortName evidence="10">DMAPP:tRNA dimethylallyltransferase</shortName>
        <shortName evidence="10">DMATase</shortName>
    </alternativeName>
    <alternativeName>
        <fullName evidence="10">Isopentenyl-diphosphate:tRNA isopentenyltransferase</fullName>
        <shortName evidence="10">IPP transferase</shortName>
        <shortName evidence="10">IPPT</shortName>
        <shortName evidence="10">IPTase</shortName>
    </alternativeName>
</protein>
<keyword evidence="8 10" id="KW-0460">Magnesium</keyword>
<dbReference type="PANTHER" id="PTHR11088">
    <property type="entry name" value="TRNA DIMETHYLALLYLTRANSFERASE"/>
    <property type="match status" value="1"/>
</dbReference>
<dbReference type="InterPro" id="IPR018022">
    <property type="entry name" value="IPT"/>
</dbReference>
<reference evidence="15" key="1">
    <citation type="submission" date="2017-01" db="EMBL/GenBank/DDBJ databases">
        <authorList>
            <person name="Varghese N."/>
            <person name="Submissions S."/>
        </authorList>
    </citation>
    <scope>NUCLEOTIDE SEQUENCE [LARGE SCALE GENOMIC DNA]</scope>
    <source>
        <strain evidence="15">DSM 21054</strain>
    </source>
</reference>
<feature type="binding site" evidence="10">
    <location>
        <begin position="9"/>
        <end position="16"/>
    </location>
    <ligand>
        <name>ATP</name>
        <dbReference type="ChEBI" id="CHEBI:30616"/>
    </ligand>
</feature>
<comment type="caution">
    <text evidence="10">Lacks conserved residue(s) required for the propagation of feature annotation.</text>
</comment>
<dbReference type="Pfam" id="PF01715">
    <property type="entry name" value="IPPT"/>
    <property type="match status" value="1"/>
</dbReference>
<dbReference type="Gene3D" id="1.10.20.140">
    <property type="match status" value="1"/>
</dbReference>
<evidence type="ECO:0000256" key="3">
    <source>
        <dbReference type="ARBA" id="ARBA00005842"/>
    </source>
</evidence>
<dbReference type="OrthoDB" id="9776390at2"/>
<dbReference type="PANTHER" id="PTHR11088:SF60">
    <property type="entry name" value="TRNA DIMETHYLALLYLTRANSFERASE"/>
    <property type="match status" value="1"/>
</dbReference>
<feature type="site" description="Interaction with substrate tRNA" evidence="10">
    <location>
        <position position="100"/>
    </location>
</feature>
<dbReference type="EC" id="2.5.1.75" evidence="10"/>
<dbReference type="NCBIfam" id="TIGR00174">
    <property type="entry name" value="miaA"/>
    <property type="match status" value="1"/>
</dbReference>
<evidence type="ECO:0000256" key="1">
    <source>
        <dbReference type="ARBA" id="ARBA00001946"/>
    </source>
</evidence>